<dbReference type="CDD" id="cd18186">
    <property type="entry name" value="BTB_POZ_ZBTB_KLHL-like"/>
    <property type="match status" value="1"/>
</dbReference>
<feature type="region of interest" description="Disordered" evidence="1">
    <location>
        <begin position="271"/>
        <end position="291"/>
    </location>
</feature>
<proteinExistence type="predicted"/>
<dbReference type="Proteomes" id="UP000799772">
    <property type="component" value="Unassembled WGS sequence"/>
</dbReference>
<dbReference type="AlphaFoldDB" id="A0A9P4I846"/>
<dbReference type="PANTHER" id="PTHR47843">
    <property type="entry name" value="BTB DOMAIN-CONTAINING PROTEIN-RELATED"/>
    <property type="match status" value="1"/>
</dbReference>
<dbReference type="SMART" id="SM00225">
    <property type="entry name" value="BTB"/>
    <property type="match status" value="1"/>
</dbReference>
<dbReference type="PANTHER" id="PTHR47843:SF5">
    <property type="entry name" value="BTB_POZ DOMAIN PROTEIN"/>
    <property type="match status" value="1"/>
</dbReference>
<feature type="domain" description="BTB" evidence="2">
    <location>
        <begin position="23"/>
        <end position="90"/>
    </location>
</feature>
<evidence type="ECO:0000256" key="1">
    <source>
        <dbReference type="SAM" id="MobiDB-lite"/>
    </source>
</evidence>
<dbReference type="PROSITE" id="PS50097">
    <property type="entry name" value="BTB"/>
    <property type="match status" value="1"/>
</dbReference>
<dbReference type="EMBL" id="ML978134">
    <property type="protein sequence ID" value="KAF2094455.1"/>
    <property type="molecule type" value="Genomic_DNA"/>
</dbReference>
<sequence>MGDYSSITTALDLSSNFDDAKYSDLTIRCGEKTFKVHKMILCTQSEFFVNACERGFKESKTNEIDLSDNDVILIEAFLRFMYKGTYEVPQPEGYKVSEICFHLAMIIIGDKYLLQTLKGHAAKRVRLALRTRDFSMNDLLDKAPAVFQSLPKQDLGARESVAYAAAWEYAICLLGEKRGLANADKSTAKLKAAVMKDAAFAGEVVQSLCDMIRDGNMNDAEIFANKVKCPRCKRTERKHILDNRPEDVAEWKCVNCTRRLYQKEWSAIKPADQGSGKAQNAGEDHETLAEE</sequence>
<comment type="caution">
    <text evidence="3">The sequence shown here is derived from an EMBL/GenBank/DDBJ whole genome shotgun (WGS) entry which is preliminary data.</text>
</comment>
<dbReference type="SUPFAM" id="SSF54695">
    <property type="entry name" value="POZ domain"/>
    <property type="match status" value="1"/>
</dbReference>
<accession>A0A9P4I846</accession>
<protein>
    <recommendedName>
        <fullName evidence="2">BTB domain-containing protein</fullName>
    </recommendedName>
</protein>
<evidence type="ECO:0000313" key="3">
    <source>
        <dbReference type="EMBL" id="KAF2094455.1"/>
    </source>
</evidence>
<evidence type="ECO:0000313" key="4">
    <source>
        <dbReference type="Proteomes" id="UP000799772"/>
    </source>
</evidence>
<dbReference type="Gene3D" id="3.30.710.10">
    <property type="entry name" value="Potassium Channel Kv1.1, Chain A"/>
    <property type="match status" value="1"/>
</dbReference>
<dbReference type="Pfam" id="PF00651">
    <property type="entry name" value="BTB"/>
    <property type="match status" value="1"/>
</dbReference>
<reference evidence="3" key="1">
    <citation type="journal article" date="2020" name="Stud. Mycol.">
        <title>101 Dothideomycetes genomes: a test case for predicting lifestyles and emergence of pathogens.</title>
        <authorList>
            <person name="Haridas S."/>
            <person name="Albert R."/>
            <person name="Binder M."/>
            <person name="Bloem J."/>
            <person name="Labutti K."/>
            <person name="Salamov A."/>
            <person name="Andreopoulos B."/>
            <person name="Baker S."/>
            <person name="Barry K."/>
            <person name="Bills G."/>
            <person name="Bluhm B."/>
            <person name="Cannon C."/>
            <person name="Castanera R."/>
            <person name="Culley D."/>
            <person name="Daum C."/>
            <person name="Ezra D."/>
            <person name="Gonzalez J."/>
            <person name="Henrissat B."/>
            <person name="Kuo A."/>
            <person name="Liang C."/>
            <person name="Lipzen A."/>
            <person name="Lutzoni F."/>
            <person name="Magnuson J."/>
            <person name="Mondo S."/>
            <person name="Nolan M."/>
            <person name="Ohm R."/>
            <person name="Pangilinan J."/>
            <person name="Park H.-J."/>
            <person name="Ramirez L."/>
            <person name="Alfaro M."/>
            <person name="Sun H."/>
            <person name="Tritt A."/>
            <person name="Yoshinaga Y."/>
            <person name="Zwiers L.-H."/>
            <person name="Turgeon B."/>
            <person name="Goodwin S."/>
            <person name="Spatafora J."/>
            <person name="Crous P."/>
            <person name="Grigoriev I."/>
        </authorList>
    </citation>
    <scope>NUCLEOTIDE SEQUENCE</scope>
    <source>
        <strain evidence="3">CBS 133067</strain>
    </source>
</reference>
<dbReference type="InterPro" id="IPR011333">
    <property type="entry name" value="SKP1/BTB/POZ_sf"/>
</dbReference>
<gene>
    <name evidence="3" type="ORF">NA57DRAFT_60499</name>
</gene>
<keyword evidence="4" id="KW-1185">Reference proteome</keyword>
<dbReference type="OrthoDB" id="6359816at2759"/>
<name>A0A9P4I846_9PEZI</name>
<dbReference type="InterPro" id="IPR000210">
    <property type="entry name" value="BTB/POZ_dom"/>
</dbReference>
<evidence type="ECO:0000259" key="2">
    <source>
        <dbReference type="PROSITE" id="PS50097"/>
    </source>
</evidence>
<organism evidence="3 4">
    <name type="scientific">Rhizodiscina lignyota</name>
    <dbReference type="NCBI Taxonomy" id="1504668"/>
    <lineage>
        <taxon>Eukaryota</taxon>
        <taxon>Fungi</taxon>
        <taxon>Dikarya</taxon>
        <taxon>Ascomycota</taxon>
        <taxon>Pezizomycotina</taxon>
        <taxon>Dothideomycetes</taxon>
        <taxon>Pleosporomycetidae</taxon>
        <taxon>Aulographales</taxon>
        <taxon>Rhizodiscinaceae</taxon>
        <taxon>Rhizodiscina</taxon>
    </lineage>
</organism>
<feature type="compositionally biased region" description="Basic and acidic residues" evidence="1">
    <location>
        <begin position="282"/>
        <end position="291"/>
    </location>
</feature>